<accession>G0UV53</accession>
<protein>
    <submittedName>
        <fullName evidence="2">Uncharacterized protein</fullName>
    </submittedName>
</protein>
<evidence type="ECO:0000313" key="2">
    <source>
        <dbReference type="EMBL" id="CCC93267.1"/>
    </source>
</evidence>
<reference evidence="2" key="1">
    <citation type="journal article" date="2012" name="Proc. Natl. Acad. Sci. U.S.A.">
        <title>Antigenic diversity is generated by distinct evolutionary mechanisms in African trypanosome species.</title>
        <authorList>
            <person name="Jackson A.P."/>
            <person name="Berry A."/>
            <person name="Aslett M."/>
            <person name="Allison H.C."/>
            <person name="Burton P."/>
            <person name="Vavrova-Anderson J."/>
            <person name="Brown R."/>
            <person name="Browne H."/>
            <person name="Corton N."/>
            <person name="Hauser H."/>
            <person name="Gamble J."/>
            <person name="Gilderthorp R."/>
            <person name="Marcello L."/>
            <person name="McQuillan J."/>
            <person name="Otto T.D."/>
            <person name="Quail M.A."/>
            <person name="Sanders M.J."/>
            <person name="van Tonder A."/>
            <person name="Ginger M.L."/>
            <person name="Field M.C."/>
            <person name="Barry J.D."/>
            <person name="Hertz-Fowler C."/>
            <person name="Berriman M."/>
        </authorList>
    </citation>
    <scope>NUCLEOTIDE SEQUENCE</scope>
    <source>
        <strain evidence="2">IL3000</strain>
    </source>
</reference>
<dbReference type="VEuPathDB" id="TriTrypDB:TcIL3000_10_260"/>
<feature type="region of interest" description="Disordered" evidence="1">
    <location>
        <begin position="63"/>
        <end position="95"/>
    </location>
</feature>
<organism evidence="2">
    <name type="scientific">Trypanosoma congolense (strain IL3000)</name>
    <dbReference type="NCBI Taxonomy" id="1068625"/>
    <lineage>
        <taxon>Eukaryota</taxon>
        <taxon>Discoba</taxon>
        <taxon>Euglenozoa</taxon>
        <taxon>Kinetoplastea</taxon>
        <taxon>Metakinetoplastina</taxon>
        <taxon>Trypanosomatida</taxon>
        <taxon>Trypanosomatidae</taxon>
        <taxon>Trypanosoma</taxon>
        <taxon>Nannomonas</taxon>
    </lineage>
</organism>
<dbReference type="AlphaFoldDB" id="G0UV53"/>
<name>G0UV53_TRYCI</name>
<gene>
    <name evidence="2" type="ORF">TCIL3000_10_260</name>
</gene>
<evidence type="ECO:0000256" key="1">
    <source>
        <dbReference type="SAM" id="MobiDB-lite"/>
    </source>
</evidence>
<proteinExistence type="predicted"/>
<dbReference type="EMBL" id="HE575323">
    <property type="protein sequence ID" value="CCC93267.1"/>
    <property type="molecule type" value="Genomic_DNA"/>
</dbReference>
<feature type="compositionally biased region" description="Low complexity" evidence="1">
    <location>
        <begin position="64"/>
        <end position="82"/>
    </location>
</feature>
<sequence>MLSKFEHLDEEERKALDTVAELIASTIEGAESEDVHEVLSSSLRVPNNWQDIIQQKAEARRRFSTTSAASTDLADGAAAANDGETPNTPATPLLPELKGATALPAVNPTMRTLECPNCGTSRDVVDIRKSMRHSNTLHAVRELSNIVDSTFCPVCCGGESIQD</sequence>